<feature type="transmembrane region" description="Helical" evidence="1">
    <location>
        <begin position="211"/>
        <end position="230"/>
    </location>
</feature>
<evidence type="ECO:0000313" key="2">
    <source>
        <dbReference type="EMBL" id="ANF96366.1"/>
    </source>
</evidence>
<proteinExistence type="predicted"/>
<reference evidence="2 3" key="2">
    <citation type="journal article" date="2016" name="Int. J. Syst. Evol. Microbiol.">
        <title>Paenibacillus bovis sp. nov., isolated from raw yak (Bos grunniens) milk.</title>
        <authorList>
            <person name="Gao C."/>
            <person name="Han J."/>
            <person name="Liu Z."/>
            <person name="Xu X."/>
            <person name="Hang F."/>
            <person name="Wu Z."/>
        </authorList>
    </citation>
    <scope>NUCLEOTIDE SEQUENCE [LARGE SCALE GENOMIC DNA]</scope>
    <source>
        <strain evidence="2 3">BD3526</strain>
    </source>
</reference>
<keyword evidence="1" id="KW-1133">Transmembrane helix</keyword>
<dbReference type="STRING" id="1616788.AR543_10360"/>
<dbReference type="EMBL" id="CP013023">
    <property type="protein sequence ID" value="ANF96366.1"/>
    <property type="molecule type" value="Genomic_DNA"/>
</dbReference>
<dbReference type="Pfam" id="PF10776">
    <property type="entry name" value="DUF2600"/>
    <property type="match status" value="1"/>
</dbReference>
<dbReference type="Proteomes" id="UP000078148">
    <property type="component" value="Chromosome"/>
</dbReference>
<organism evidence="2 3">
    <name type="scientific">Paenibacillus bovis</name>
    <dbReference type="NCBI Taxonomy" id="1616788"/>
    <lineage>
        <taxon>Bacteria</taxon>
        <taxon>Bacillati</taxon>
        <taxon>Bacillota</taxon>
        <taxon>Bacilli</taxon>
        <taxon>Bacillales</taxon>
        <taxon>Paenibacillaceae</taxon>
        <taxon>Paenibacillus</taxon>
    </lineage>
</organism>
<keyword evidence="3" id="KW-1185">Reference proteome</keyword>
<dbReference type="KEGG" id="pbv:AR543_10360"/>
<dbReference type="InterPro" id="IPR019712">
    <property type="entry name" value="YtpB-like"/>
</dbReference>
<evidence type="ECO:0000256" key="1">
    <source>
        <dbReference type="SAM" id="Phobius"/>
    </source>
</evidence>
<keyword evidence="1" id="KW-0812">Transmembrane</keyword>
<sequence length="362" mass="42154">MNDMMQSRYPFPRNAISLMQRVYKYGLPEVRQELDVWRSMAERMPDEELRKQALASIATKQFHCEGGAIYAVANISQRHILLPLIVAFQTISDYLDNLCDRSTSMDPDDFRLLHQSMLDAVTPDAQPVNYYRLRTEQEDGGYLEALVTTCQQNVSKLPDYDAVFPYVRDLVGLYCDLQVHKHIAPELRESALLNWWSENKYRTPHLQWNEFAAATGSTLGVFMLFLAASGFGLDDTGAKQVYSAYFPHVCCLHIMLDYVIDQEEDRRGGDLNFCNYYDSPDTMYERIEQIVDWARRDVNTIPGTSFHRMIIEGLVALYLSDPKVSEQQEVRTVSRRLMRKGPLTRVFFMVNSRWIRKYMYEH</sequence>
<dbReference type="RefSeq" id="WP_060534153.1">
    <property type="nucleotide sequence ID" value="NZ_CP013023.1"/>
</dbReference>
<reference evidence="3" key="1">
    <citation type="submission" date="2015-10" db="EMBL/GenBank/DDBJ databases">
        <title>Genome of Paenibacillus bovis sp. nov.</title>
        <authorList>
            <person name="Wu Z."/>
            <person name="Gao C."/>
            <person name="Liu Z."/>
            <person name="Zheng H."/>
        </authorList>
    </citation>
    <scope>NUCLEOTIDE SEQUENCE [LARGE SCALE GENOMIC DNA]</scope>
    <source>
        <strain evidence="3">BD3526</strain>
    </source>
</reference>
<dbReference type="AlphaFoldDB" id="A0A172ZFF1"/>
<protein>
    <submittedName>
        <fullName evidence="2">Tetraprenyl-beta-curcumene synthase</fullName>
    </submittedName>
</protein>
<evidence type="ECO:0000313" key="3">
    <source>
        <dbReference type="Proteomes" id="UP000078148"/>
    </source>
</evidence>
<keyword evidence="1" id="KW-0472">Membrane</keyword>
<name>A0A172ZFF1_9BACL</name>
<gene>
    <name evidence="2" type="ORF">AR543_10360</name>
</gene>
<accession>A0A172ZFF1</accession>